<feature type="domain" description="TOD1/MUCI70 glycosyltransferase-like" evidence="2">
    <location>
        <begin position="135"/>
        <end position="280"/>
    </location>
</feature>
<evidence type="ECO:0000256" key="1">
    <source>
        <dbReference type="SAM" id="Phobius"/>
    </source>
</evidence>
<dbReference type="InterPro" id="IPR006852">
    <property type="entry name" value="TOD1_MUCI70"/>
</dbReference>
<keyword evidence="4" id="KW-1185">Reference proteome</keyword>
<evidence type="ECO:0000259" key="2">
    <source>
        <dbReference type="Pfam" id="PF04765"/>
    </source>
</evidence>
<feature type="transmembrane region" description="Helical" evidence="1">
    <location>
        <begin position="20"/>
        <end position="39"/>
    </location>
</feature>
<organism evidence="3 4">
    <name type="scientific">Glycine soja</name>
    <name type="common">Wild soybean</name>
    <dbReference type="NCBI Taxonomy" id="3848"/>
    <lineage>
        <taxon>Eukaryota</taxon>
        <taxon>Viridiplantae</taxon>
        <taxon>Streptophyta</taxon>
        <taxon>Embryophyta</taxon>
        <taxon>Tracheophyta</taxon>
        <taxon>Spermatophyta</taxon>
        <taxon>Magnoliopsida</taxon>
        <taxon>eudicotyledons</taxon>
        <taxon>Gunneridae</taxon>
        <taxon>Pentapetalae</taxon>
        <taxon>rosids</taxon>
        <taxon>fabids</taxon>
        <taxon>Fabales</taxon>
        <taxon>Fabaceae</taxon>
        <taxon>Papilionoideae</taxon>
        <taxon>50 kb inversion clade</taxon>
        <taxon>NPAAA clade</taxon>
        <taxon>indigoferoid/millettioid clade</taxon>
        <taxon>Phaseoleae</taxon>
        <taxon>Glycine</taxon>
        <taxon>Glycine subgen. Soja</taxon>
    </lineage>
</organism>
<dbReference type="Proteomes" id="UP000289340">
    <property type="component" value="Chromosome 16"/>
</dbReference>
<dbReference type="AlphaFoldDB" id="A0A445GGV9"/>
<dbReference type="Pfam" id="PF04765">
    <property type="entry name" value="TOD1_MUCI70"/>
    <property type="match status" value="1"/>
</dbReference>
<keyword evidence="1" id="KW-0812">Transmembrane</keyword>
<accession>A0A445GGV9</accession>
<dbReference type="InterPro" id="IPR048354">
    <property type="entry name" value="TOD1_MUCI70_glycTrfase_dom"/>
</dbReference>
<keyword evidence="1" id="KW-1133">Transmembrane helix</keyword>
<gene>
    <name evidence="3" type="ORF">D0Y65_043304</name>
</gene>
<evidence type="ECO:0000313" key="4">
    <source>
        <dbReference type="Proteomes" id="UP000289340"/>
    </source>
</evidence>
<keyword evidence="1" id="KW-0472">Membrane</keyword>
<name>A0A445GGV9_GLYSO</name>
<reference evidence="3 4" key="1">
    <citation type="submission" date="2018-09" db="EMBL/GenBank/DDBJ databases">
        <title>A high-quality reference genome of wild soybean provides a powerful tool to mine soybean genomes.</title>
        <authorList>
            <person name="Xie M."/>
            <person name="Chung C.Y.L."/>
            <person name="Li M.-W."/>
            <person name="Wong F.-L."/>
            <person name="Chan T.-F."/>
            <person name="Lam H.-M."/>
        </authorList>
    </citation>
    <scope>NUCLEOTIDE SEQUENCE [LARGE SCALE GENOMIC DNA]</scope>
    <source>
        <strain evidence="4">cv. W05</strain>
        <tissue evidence="3">Hypocotyl of etiolated seedlings</tissue>
    </source>
</reference>
<dbReference type="PANTHER" id="PTHR12956:SF38">
    <property type="entry name" value="HEXOSYLTRANSFERASE MUCI70-RELATED"/>
    <property type="match status" value="1"/>
</dbReference>
<protein>
    <recommendedName>
        <fullName evidence="2">TOD1/MUCI70 glycosyltransferase-like domain-containing protein</fullName>
    </recommendedName>
</protein>
<dbReference type="EMBL" id="QZWG01000016">
    <property type="protein sequence ID" value="RZB60480.1"/>
    <property type="molecule type" value="Genomic_DNA"/>
</dbReference>
<proteinExistence type="predicted"/>
<evidence type="ECO:0000313" key="3">
    <source>
        <dbReference type="EMBL" id="RZB60480.1"/>
    </source>
</evidence>
<comment type="caution">
    <text evidence="3">The sequence shown here is derived from an EMBL/GenBank/DDBJ whole genome shotgun (WGS) entry which is preliminary data.</text>
</comment>
<dbReference type="PANTHER" id="PTHR12956">
    <property type="entry name" value="ALKALINE CERAMIDASE-RELATED"/>
    <property type="match status" value="1"/>
</dbReference>
<sequence length="280" mass="32608">MSLIQLARKPTKTLKEKYRFFHWIYCFCIYLMLVCYLPVDEAIALMPKFLSPSPILKNLEFIYKENLSRDNEFGGLEFGGYPTLRQRNESFDIRESMSVHYGGSKLGRNIGFDMDEDDLVEMEQCHGVVAASAIFDEEIESNLRSSTRLGTKKKIGLWRIIVAHNLPYTNPRHKRKSIWLDGKLELLVDPYQILERFLWRKNASFAISKHYRRFDVFVEAKANKPARKYENASIDFQIDFYKNEGLTPYTEAKLPIISDVPEGCVIVRDHVPISDLFTCL</sequence>